<dbReference type="OrthoDB" id="1121837at2"/>
<reference evidence="1 2" key="1">
    <citation type="submission" date="2016-10" db="EMBL/GenBank/DDBJ databases">
        <title>Arsenicibacter rosenii gen. nov., sp. nov., an efficient arsenic-methylating bacterium isolated from an arsenic-contaminated paddy soil.</title>
        <authorList>
            <person name="Huang K."/>
        </authorList>
    </citation>
    <scope>NUCLEOTIDE SEQUENCE [LARGE SCALE GENOMIC DNA]</scope>
    <source>
        <strain evidence="1 2">SM-1</strain>
    </source>
</reference>
<proteinExistence type="predicted"/>
<dbReference type="Proteomes" id="UP000181790">
    <property type="component" value="Unassembled WGS sequence"/>
</dbReference>
<comment type="caution">
    <text evidence="1">The sequence shown here is derived from an EMBL/GenBank/DDBJ whole genome shotgun (WGS) entry which is preliminary data.</text>
</comment>
<sequence length="100" mass="11721">MLLYNVTVNISKNVAPDWLHWVRTEHLPDIMATGLPTRHQLLELLTEIDNGGCTYTIQLIFPDQATYDAYETIYAPKLHPQMQRRYIGNIYTFQTLLREI</sequence>
<accession>A0A1S2VEH2</accession>
<dbReference type="Pfam" id="PF14114">
    <property type="entry name" value="DUF4286"/>
    <property type="match status" value="1"/>
</dbReference>
<evidence type="ECO:0008006" key="3">
    <source>
        <dbReference type="Google" id="ProtNLM"/>
    </source>
</evidence>
<gene>
    <name evidence="1" type="ORF">BLX24_21465</name>
</gene>
<evidence type="ECO:0000313" key="1">
    <source>
        <dbReference type="EMBL" id="OIN57124.1"/>
    </source>
</evidence>
<organism evidence="1 2">
    <name type="scientific">Arsenicibacter rosenii</name>
    <dbReference type="NCBI Taxonomy" id="1750698"/>
    <lineage>
        <taxon>Bacteria</taxon>
        <taxon>Pseudomonadati</taxon>
        <taxon>Bacteroidota</taxon>
        <taxon>Cytophagia</taxon>
        <taxon>Cytophagales</taxon>
        <taxon>Spirosomataceae</taxon>
        <taxon>Arsenicibacter</taxon>
    </lineage>
</organism>
<dbReference type="AlphaFoldDB" id="A0A1S2VEH2"/>
<evidence type="ECO:0000313" key="2">
    <source>
        <dbReference type="Proteomes" id="UP000181790"/>
    </source>
</evidence>
<protein>
    <recommendedName>
        <fullName evidence="3">DUF4286 domain-containing protein</fullName>
    </recommendedName>
</protein>
<dbReference type="RefSeq" id="WP_071505259.1">
    <property type="nucleotide sequence ID" value="NZ_MORL01000015.1"/>
</dbReference>
<keyword evidence="2" id="KW-1185">Reference proteome</keyword>
<dbReference type="InterPro" id="IPR025563">
    <property type="entry name" value="DUF4286"/>
</dbReference>
<name>A0A1S2VEH2_9BACT</name>
<dbReference type="EMBL" id="MORL01000015">
    <property type="protein sequence ID" value="OIN57124.1"/>
    <property type="molecule type" value="Genomic_DNA"/>
</dbReference>